<keyword evidence="3" id="KW-1185">Reference proteome</keyword>
<accession>A0AAX6II97</accession>
<reference evidence="2" key="1">
    <citation type="journal article" date="2023" name="GigaByte">
        <title>Genome assembly of the bearded iris, Iris pallida Lam.</title>
        <authorList>
            <person name="Bruccoleri R.E."/>
            <person name="Oakeley E.J."/>
            <person name="Faust A.M.E."/>
            <person name="Altorfer M."/>
            <person name="Dessus-Babus S."/>
            <person name="Burckhardt D."/>
            <person name="Oertli M."/>
            <person name="Naumann U."/>
            <person name="Petersen F."/>
            <person name="Wong J."/>
        </authorList>
    </citation>
    <scope>NUCLEOTIDE SEQUENCE</scope>
    <source>
        <strain evidence="2">GSM-AAB239-AS_SAM_17_03QT</strain>
    </source>
</reference>
<comment type="caution">
    <text evidence="2">The sequence shown here is derived from an EMBL/GenBank/DDBJ whole genome shotgun (WGS) entry which is preliminary data.</text>
</comment>
<reference evidence="2" key="2">
    <citation type="submission" date="2023-04" db="EMBL/GenBank/DDBJ databases">
        <authorList>
            <person name="Bruccoleri R.E."/>
            <person name="Oakeley E.J."/>
            <person name="Faust A.-M."/>
            <person name="Dessus-Babus S."/>
            <person name="Altorfer M."/>
            <person name="Burckhardt D."/>
            <person name="Oertli M."/>
            <person name="Naumann U."/>
            <person name="Petersen F."/>
            <person name="Wong J."/>
        </authorList>
    </citation>
    <scope>NUCLEOTIDE SEQUENCE</scope>
    <source>
        <strain evidence="2">GSM-AAB239-AS_SAM_17_03QT</strain>
        <tissue evidence="2">Leaf</tissue>
    </source>
</reference>
<name>A0AAX6II97_IRIPA</name>
<keyword evidence="2" id="KW-0808">Transferase</keyword>
<dbReference type="Proteomes" id="UP001140949">
    <property type="component" value="Unassembled WGS sequence"/>
</dbReference>
<sequence length="128" mass="13584">MELSPPWTRRAASAPRGPSGATPATSKGSRATSTERGQHIAAREGPRRHDFAVGVRDQAAVGALPHYDALGREVPRELACLTGLLDSTSTSTTSPGPYRRRLAPWPASKSCSFAIINSQGAYPPSWVC</sequence>
<feature type="region of interest" description="Disordered" evidence="1">
    <location>
        <begin position="1"/>
        <end position="51"/>
    </location>
</feature>
<evidence type="ECO:0000313" key="2">
    <source>
        <dbReference type="EMBL" id="KAJ6853040.1"/>
    </source>
</evidence>
<protein>
    <submittedName>
        <fullName evidence="2">LRR receptor-like serine/threonine-protein kinase GSO2</fullName>
    </submittedName>
</protein>
<proteinExistence type="predicted"/>
<organism evidence="2 3">
    <name type="scientific">Iris pallida</name>
    <name type="common">Sweet iris</name>
    <dbReference type="NCBI Taxonomy" id="29817"/>
    <lineage>
        <taxon>Eukaryota</taxon>
        <taxon>Viridiplantae</taxon>
        <taxon>Streptophyta</taxon>
        <taxon>Embryophyta</taxon>
        <taxon>Tracheophyta</taxon>
        <taxon>Spermatophyta</taxon>
        <taxon>Magnoliopsida</taxon>
        <taxon>Liliopsida</taxon>
        <taxon>Asparagales</taxon>
        <taxon>Iridaceae</taxon>
        <taxon>Iridoideae</taxon>
        <taxon>Irideae</taxon>
        <taxon>Iris</taxon>
    </lineage>
</organism>
<dbReference type="GO" id="GO:0016301">
    <property type="term" value="F:kinase activity"/>
    <property type="evidence" value="ECO:0007669"/>
    <property type="project" value="UniProtKB-KW"/>
</dbReference>
<keyword evidence="2" id="KW-0418">Kinase</keyword>
<keyword evidence="2" id="KW-0675">Receptor</keyword>
<evidence type="ECO:0000256" key="1">
    <source>
        <dbReference type="SAM" id="MobiDB-lite"/>
    </source>
</evidence>
<dbReference type="AlphaFoldDB" id="A0AAX6II97"/>
<feature type="compositionally biased region" description="Polar residues" evidence="1">
    <location>
        <begin position="22"/>
        <end position="35"/>
    </location>
</feature>
<dbReference type="EMBL" id="JANAVB010001161">
    <property type="protein sequence ID" value="KAJ6853040.1"/>
    <property type="molecule type" value="Genomic_DNA"/>
</dbReference>
<evidence type="ECO:0000313" key="3">
    <source>
        <dbReference type="Proteomes" id="UP001140949"/>
    </source>
</evidence>
<gene>
    <name evidence="2" type="ORF">M6B38_252190</name>
</gene>
<feature type="compositionally biased region" description="Basic and acidic residues" evidence="1">
    <location>
        <begin position="36"/>
        <end position="51"/>
    </location>
</feature>